<dbReference type="RefSeq" id="YP_009237280.1">
    <property type="nucleotide sequence ID" value="NC_029573.1"/>
</dbReference>
<organism evidence="1 2">
    <name type="scientific">Emaravirus idaeobati</name>
    <dbReference type="NCBI Taxonomy" id="1980431"/>
    <lineage>
        <taxon>Viruses</taxon>
        <taxon>Riboviria</taxon>
        <taxon>Orthornavirae</taxon>
        <taxon>Negarnaviricota</taxon>
        <taxon>Polyploviricotina</taxon>
        <taxon>Bunyaviricetes</taxon>
        <taxon>Elliovirales</taxon>
        <taxon>Fimoviridae</taxon>
        <taxon>Emaravirus</taxon>
    </lineage>
</organism>
<dbReference type="EMBL" id="KP970123">
    <property type="protein sequence ID" value="AKU41978.1"/>
    <property type="molecule type" value="Genomic_RNA"/>
</dbReference>
<sequence length="233" mass="27167">MSEIGITIEDILENLWIELFNAISEYAKVGEYDDLINLKDELLDGGEAESFSKPGLKVIFKFNKLAFICTQIVDYDNILYRKFKNHFDKFGIKMLNKDYTLRYRNPIGLAREIFNHVNFKMDLSDVEYWNGFFITITGELNKTKSIMEGDYIVRCENQLKIIHKLDGIIRTIQKKSKEYDSSTIKNYIDFTMYLDDCSYVVSSSQVRRNDEDCAETVIDENQDKLNIAESDAT</sequence>
<evidence type="ECO:0000313" key="2">
    <source>
        <dbReference type="Proteomes" id="UP000204213"/>
    </source>
</evidence>
<dbReference type="Proteomes" id="UP000204213">
    <property type="component" value="Genome"/>
</dbReference>
<protein>
    <submittedName>
        <fullName evidence="1">p8a</fullName>
    </submittedName>
</protein>
<dbReference type="InterPro" id="IPR049105">
    <property type="entry name" value="ABC_C"/>
</dbReference>
<dbReference type="GeneID" id="26939063"/>
<accession>A0A0K1LI97</accession>
<dbReference type="KEGG" id="vg:26939063"/>
<proteinExistence type="predicted"/>
<reference evidence="2" key="1">
    <citation type="journal article" date="2012" name="J. Gen. Virol.">
        <title>Raspberry leaf blotch virus, a putative new member of the genus Emaravirus, encodes a novel genomic RNA.</title>
        <authorList>
            <person name="McGavin W.J."/>
            <person name="Mitchell C."/>
            <person name="Cock P.J."/>
            <person name="Wright K.M."/>
            <person name="Macfarlane S.A."/>
        </authorList>
    </citation>
    <scope>NUCLEOTIDE SEQUENCE [LARGE SCALE GENOMIC DNA]</scope>
</reference>
<evidence type="ECO:0000313" key="1">
    <source>
        <dbReference type="EMBL" id="AKU41978.1"/>
    </source>
</evidence>
<dbReference type="Pfam" id="PF21709">
    <property type="entry name" value="ABC_C"/>
    <property type="match status" value="1"/>
</dbReference>
<name>A0A0K1LI97_9VIRU</name>
<keyword evidence="2" id="KW-1185">Reference proteome</keyword>